<name>A0ACC4BEN2_POPAL</name>
<reference evidence="1 2" key="1">
    <citation type="journal article" date="2024" name="Plant Biotechnol. J.">
        <title>Genome and CRISPR/Cas9 system of a widespread forest tree (Populus alba) in the world.</title>
        <authorList>
            <person name="Liu Y.J."/>
            <person name="Jiang P.F."/>
            <person name="Han X.M."/>
            <person name="Li X.Y."/>
            <person name="Wang H.M."/>
            <person name="Wang Y.J."/>
            <person name="Wang X.X."/>
            <person name="Zeng Q.Y."/>
        </authorList>
    </citation>
    <scope>NUCLEOTIDE SEQUENCE [LARGE SCALE GENOMIC DNA]</scope>
    <source>
        <strain evidence="2">cv. PAL-ZL1</strain>
    </source>
</reference>
<organism evidence="1 2">
    <name type="scientific">Populus alba</name>
    <name type="common">White poplar</name>
    <dbReference type="NCBI Taxonomy" id="43335"/>
    <lineage>
        <taxon>Eukaryota</taxon>
        <taxon>Viridiplantae</taxon>
        <taxon>Streptophyta</taxon>
        <taxon>Embryophyta</taxon>
        <taxon>Tracheophyta</taxon>
        <taxon>Spermatophyta</taxon>
        <taxon>Magnoliopsida</taxon>
        <taxon>eudicotyledons</taxon>
        <taxon>Gunneridae</taxon>
        <taxon>Pentapetalae</taxon>
        <taxon>rosids</taxon>
        <taxon>fabids</taxon>
        <taxon>Malpighiales</taxon>
        <taxon>Salicaceae</taxon>
        <taxon>Saliceae</taxon>
        <taxon>Populus</taxon>
    </lineage>
</organism>
<keyword evidence="2" id="KW-1185">Reference proteome</keyword>
<comment type="caution">
    <text evidence="1">The sequence shown here is derived from an EMBL/GenBank/DDBJ whole genome shotgun (WGS) entry which is preliminary data.</text>
</comment>
<dbReference type="Proteomes" id="UP000309997">
    <property type="component" value="Unassembled WGS sequence"/>
</dbReference>
<sequence length="103" mass="12144">MTTLLPMRLEFGKNRRSTHKVTVEAGQPNSYAEWPFGLTWVENKANKLDDWHGLADEDAWPSEIRKSMICEFRKQDYQRPYIYQKIGSQECTRQYGIKKNSSI</sequence>
<accession>A0ACC4BEN2</accession>
<protein>
    <submittedName>
        <fullName evidence="1">Uncharacterized protein</fullName>
    </submittedName>
</protein>
<proteinExistence type="predicted"/>
<gene>
    <name evidence="1" type="ORF">D5086_022311</name>
</gene>
<evidence type="ECO:0000313" key="1">
    <source>
        <dbReference type="EMBL" id="KAL3577028.1"/>
    </source>
</evidence>
<evidence type="ECO:0000313" key="2">
    <source>
        <dbReference type="Proteomes" id="UP000309997"/>
    </source>
</evidence>
<dbReference type="EMBL" id="RCHU02000011">
    <property type="protein sequence ID" value="KAL3577028.1"/>
    <property type="molecule type" value="Genomic_DNA"/>
</dbReference>